<dbReference type="Proteomes" id="UP000324832">
    <property type="component" value="Unassembled WGS sequence"/>
</dbReference>
<keyword evidence="2" id="KW-1185">Reference proteome</keyword>
<sequence length="455" mass="52397">MPNQKAAKALVDLLERRGKAAEAIMRKAEELATNVLETKIAAPTDYTFDDSIDLDVLKKVVPTESEWEMSSGCRSINKVKLQKSSHFNAEVSLETTSVHVVAEVFACAASWKSLYNIKVEVEDVFDCRLRPWYVSASGAPRDVLILLDASGSMSNSSNQVTAEQFTQTLLNALTDDDQTNVLRFNVVVESPISCFNDRLVPDPRRGEYHWREMENAEQAYRYRELRRNKQRLLSNLNKDFMHMYYLVNIRIGSLMGASGSLFLVDHRGNIVLHDNTKPMFNGDILRPGYRTVDFLDVEQPGVDHYARHYPQEWLDFRNSVVINKTSGSKAMYAKTIFDGGLRCIIEVRDYFWQRIHNHYTLVVSLPKYNILHAVPDGEFTQKLGEEALSALSSGTDFAVHPDWLYCRHVEPHFDNRELEVLHFLRRRRDEPNFPMYKLKHLFSPIPPTLLEKTYQ</sequence>
<dbReference type="Gene3D" id="3.40.50.410">
    <property type="entry name" value="von Willebrand factor, type A domain"/>
    <property type="match status" value="1"/>
</dbReference>
<dbReference type="PANTHER" id="PTHR10166:SF37">
    <property type="entry name" value="STOLID, ISOFORM H"/>
    <property type="match status" value="1"/>
</dbReference>
<dbReference type="GO" id="GO:0005891">
    <property type="term" value="C:voltage-gated calcium channel complex"/>
    <property type="evidence" value="ECO:0007669"/>
    <property type="project" value="TreeGrafter"/>
</dbReference>
<name>A0A5E4QVL8_9NEOP</name>
<evidence type="ECO:0008006" key="3">
    <source>
        <dbReference type="Google" id="ProtNLM"/>
    </source>
</evidence>
<evidence type="ECO:0000313" key="1">
    <source>
        <dbReference type="EMBL" id="VVD02410.1"/>
    </source>
</evidence>
<reference evidence="1 2" key="1">
    <citation type="submission" date="2017-07" db="EMBL/GenBank/DDBJ databases">
        <authorList>
            <person name="Talla V."/>
            <person name="Backstrom N."/>
        </authorList>
    </citation>
    <scope>NUCLEOTIDE SEQUENCE [LARGE SCALE GENOMIC DNA]</scope>
</reference>
<dbReference type="PANTHER" id="PTHR10166">
    <property type="entry name" value="VOLTAGE-DEPENDENT CALCIUM CHANNEL SUBUNIT ALPHA-2/DELTA-RELATED"/>
    <property type="match status" value="1"/>
</dbReference>
<organism evidence="1 2">
    <name type="scientific">Leptidea sinapis</name>
    <dbReference type="NCBI Taxonomy" id="189913"/>
    <lineage>
        <taxon>Eukaryota</taxon>
        <taxon>Metazoa</taxon>
        <taxon>Ecdysozoa</taxon>
        <taxon>Arthropoda</taxon>
        <taxon>Hexapoda</taxon>
        <taxon>Insecta</taxon>
        <taxon>Pterygota</taxon>
        <taxon>Neoptera</taxon>
        <taxon>Endopterygota</taxon>
        <taxon>Lepidoptera</taxon>
        <taxon>Glossata</taxon>
        <taxon>Ditrysia</taxon>
        <taxon>Papilionoidea</taxon>
        <taxon>Pieridae</taxon>
        <taxon>Dismorphiinae</taxon>
        <taxon>Leptidea</taxon>
    </lineage>
</organism>
<dbReference type="EMBL" id="FZQP02006055">
    <property type="protein sequence ID" value="VVD02410.1"/>
    <property type="molecule type" value="Genomic_DNA"/>
</dbReference>
<dbReference type="SUPFAM" id="SSF53300">
    <property type="entry name" value="vWA-like"/>
    <property type="match status" value="1"/>
</dbReference>
<proteinExistence type="predicted"/>
<dbReference type="GO" id="GO:0005245">
    <property type="term" value="F:voltage-gated calcium channel activity"/>
    <property type="evidence" value="ECO:0007669"/>
    <property type="project" value="TreeGrafter"/>
</dbReference>
<dbReference type="InterPro" id="IPR036465">
    <property type="entry name" value="vWFA_dom_sf"/>
</dbReference>
<accession>A0A5E4QVL8</accession>
<dbReference type="AlphaFoldDB" id="A0A5E4QVL8"/>
<evidence type="ECO:0000313" key="2">
    <source>
        <dbReference type="Proteomes" id="UP000324832"/>
    </source>
</evidence>
<protein>
    <recommendedName>
        <fullName evidence="3">VWFA domain-containing protein</fullName>
    </recommendedName>
</protein>
<dbReference type="InterPro" id="IPR051173">
    <property type="entry name" value="Ca_channel_alpha-2/delta"/>
</dbReference>
<gene>
    <name evidence="1" type="ORF">LSINAPIS_LOCUS12629</name>
</gene>